<name>A0A6J4UCJ2_9BACT</name>
<proteinExistence type="predicted"/>
<organism evidence="1">
    <name type="scientific">uncultured Thermomicrobiales bacterium</name>
    <dbReference type="NCBI Taxonomy" id="1645740"/>
    <lineage>
        <taxon>Bacteria</taxon>
        <taxon>Pseudomonadati</taxon>
        <taxon>Thermomicrobiota</taxon>
        <taxon>Thermomicrobia</taxon>
        <taxon>Thermomicrobiales</taxon>
        <taxon>environmental samples</taxon>
    </lineage>
</organism>
<dbReference type="AlphaFoldDB" id="A0A6J4UCJ2"/>
<feature type="non-terminal residue" evidence="1">
    <location>
        <position position="1"/>
    </location>
</feature>
<sequence>VRDDSALSRRRFRVRGARRRLDARAPPRLQDPGLRAIFRLCAGAV</sequence>
<feature type="non-terminal residue" evidence="1">
    <location>
        <position position="45"/>
    </location>
</feature>
<gene>
    <name evidence="1" type="ORF">AVDCRST_MAG87-314</name>
</gene>
<evidence type="ECO:0000313" key="1">
    <source>
        <dbReference type="EMBL" id="CAA9543976.1"/>
    </source>
</evidence>
<accession>A0A6J4UCJ2</accession>
<reference evidence="1" key="1">
    <citation type="submission" date="2020-02" db="EMBL/GenBank/DDBJ databases">
        <authorList>
            <person name="Meier V. D."/>
        </authorList>
    </citation>
    <scope>NUCLEOTIDE SEQUENCE</scope>
    <source>
        <strain evidence="1">AVDCRST_MAG87</strain>
    </source>
</reference>
<protein>
    <submittedName>
        <fullName evidence="1">Uncharacterized protein</fullName>
    </submittedName>
</protein>
<dbReference type="EMBL" id="CADCWJ010000084">
    <property type="protein sequence ID" value="CAA9543976.1"/>
    <property type="molecule type" value="Genomic_DNA"/>
</dbReference>